<evidence type="ECO:0000256" key="7">
    <source>
        <dbReference type="ARBA" id="ARBA00023136"/>
    </source>
</evidence>
<dbReference type="InterPro" id="IPR026769">
    <property type="entry name" value="Mic13"/>
</dbReference>
<name>W8BGK8_CERCA</name>
<organism evidence="10">
    <name type="scientific">Ceratitis capitata</name>
    <name type="common">Mediterranean fruit fly</name>
    <name type="synonym">Tephritis capitata</name>
    <dbReference type="NCBI Taxonomy" id="7213"/>
    <lineage>
        <taxon>Eukaryota</taxon>
        <taxon>Metazoa</taxon>
        <taxon>Ecdysozoa</taxon>
        <taxon>Arthropoda</taxon>
        <taxon>Hexapoda</taxon>
        <taxon>Insecta</taxon>
        <taxon>Pterygota</taxon>
        <taxon>Neoptera</taxon>
        <taxon>Endopterygota</taxon>
        <taxon>Diptera</taxon>
        <taxon>Brachycera</taxon>
        <taxon>Muscomorpha</taxon>
        <taxon>Tephritoidea</taxon>
        <taxon>Tephritidae</taxon>
        <taxon>Ceratitis</taxon>
        <taxon>Ceratitis</taxon>
    </lineage>
</organism>
<reference evidence="10" key="2">
    <citation type="journal article" date="2014" name="BMC Genomics">
        <title>A genomic perspective to assessing quality of mass-reared SIT flies used in Mediterranean fruit fly (Ceratitis capitata) eradication in California.</title>
        <authorList>
            <person name="Calla B."/>
            <person name="Hall B."/>
            <person name="Hou S."/>
            <person name="Geib S.M."/>
        </authorList>
    </citation>
    <scope>NUCLEOTIDE SEQUENCE</scope>
</reference>
<evidence type="ECO:0000256" key="1">
    <source>
        <dbReference type="ARBA" id="ARBA00004434"/>
    </source>
</evidence>
<dbReference type="GO" id="GO:0061617">
    <property type="term" value="C:MICOS complex"/>
    <property type="evidence" value="ECO:0007669"/>
    <property type="project" value="UniProtKB-UniRule"/>
</dbReference>
<reference evidence="10" key="1">
    <citation type="submission" date="2013-07" db="EMBL/GenBank/DDBJ databases">
        <authorList>
            <person name="Geib S."/>
        </authorList>
    </citation>
    <scope>NUCLEOTIDE SEQUENCE</scope>
</reference>
<evidence type="ECO:0000313" key="10">
    <source>
        <dbReference type="EMBL" id="JAB88794.1"/>
    </source>
</evidence>
<keyword evidence="7" id="KW-0472">Membrane</keyword>
<dbReference type="GO" id="GO:0042407">
    <property type="term" value="P:cristae formation"/>
    <property type="evidence" value="ECO:0007669"/>
    <property type="project" value="TreeGrafter"/>
</dbReference>
<evidence type="ECO:0000256" key="2">
    <source>
        <dbReference type="ARBA" id="ARBA00006771"/>
    </source>
</evidence>
<sequence>MVIGFFVRAGLVVGAVYYSKKSGVWGTPEETEKIYNDIKETLRPHAKELEKKLPFEIPALPQTGEARFLVKHYYNEGVKKTFHFIEMLPCYTGQLLYKAKTEFDKFAQPPSPTTEK</sequence>
<gene>
    <name evidence="10" type="primary">QIL1</name>
    <name evidence="9" type="ORF">CCAP1982_LOCUS11320</name>
</gene>
<keyword evidence="11" id="KW-1185">Reference proteome</keyword>
<comment type="subunit">
    <text evidence="8">Component of the mitochondrial contact site and cristae organizing system (MICOS) complex.</text>
</comment>
<dbReference type="EMBL" id="GAMC01017761">
    <property type="protein sequence ID" value="JAB88794.1"/>
    <property type="molecule type" value="mRNA"/>
</dbReference>
<evidence type="ECO:0000256" key="8">
    <source>
        <dbReference type="RuleBase" id="RU363009"/>
    </source>
</evidence>
<protein>
    <recommendedName>
        <fullName evidence="8">MICOS complex subunit MIC13</fullName>
    </recommendedName>
</protein>
<dbReference type="PANTHER" id="PTHR31816">
    <property type="entry name" value="MICOS COMPLEX SUBUNIT MIC13"/>
    <property type="match status" value="1"/>
</dbReference>
<comment type="similarity">
    <text evidence="2 8">Belongs to the MICOS complex subunit Mic13 family.</text>
</comment>
<dbReference type="EMBL" id="GAMC01017763">
    <property type="protein sequence ID" value="JAB88792.1"/>
    <property type="molecule type" value="mRNA"/>
</dbReference>
<comment type="subcellular location">
    <subcellularLocation>
        <location evidence="1 8">Mitochondrion inner membrane</location>
        <topology evidence="1 8">Single-pass membrane protein</topology>
    </subcellularLocation>
</comment>
<evidence type="ECO:0000256" key="5">
    <source>
        <dbReference type="ARBA" id="ARBA00022989"/>
    </source>
</evidence>
<dbReference type="PANTHER" id="PTHR31816:SF3">
    <property type="entry name" value="MICOS COMPLEX SUBUNIT MIC13"/>
    <property type="match status" value="1"/>
</dbReference>
<proteinExistence type="evidence at transcript level"/>
<evidence type="ECO:0000256" key="3">
    <source>
        <dbReference type="ARBA" id="ARBA00022692"/>
    </source>
</evidence>
<keyword evidence="5" id="KW-1133">Transmembrane helix</keyword>
<dbReference type="GO" id="GO:0044284">
    <property type="term" value="C:mitochondrial crista junction"/>
    <property type="evidence" value="ECO:0007669"/>
    <property type="project" value="TreeGrafter"/>
</dbReference>
<keyword evidence="4 8" id="KW-0999">Mitochondrion inner membrane</keyword>
<comment type="function">
    <text evidence="8">Component of the MICOS complex, a large protein complex of the mitochondrial inner membrane that plays crucial roles in the maintenance of crista junctions, inner membrane architecture, and formation of contact sites to the outer membrane.</text>
</comment>
<dbReference type="Pfam" id="PF15884">
    <property type="entry name" value="QIL1"/>
    <property type="match status" value="1"/>
</dbReference>
<reference evidence="9" key="3">
    <citation type="submission" date="2020-11" db="EMBL/GenBank/DDBJ databases">
        <authorList>
            <person name="Whitehead M."/>
        </authorList>
    </citation>
    <scope>NUCLEOTIDE SEQUENCE</scope>
    <source>
        <strain evidence="9">EGII</strain>
    </source>
</reference>
<dbReference type="EMBL" id="CAJHJT010000034">
    <property type="protein sequence ID" value="CAD7002851.1"/>
    <property type="molecule type" value="Genomic_DNA"/>
</dbReference>
<keyword evidence="6 8" id="KW-0496">Mitochondrion</keyword>
<dbReference type="OrthoDB" id="5948578at2759"/>
<dbReference type="AlphaFoldDB" id="W8BGK8"/>
<dbReference type="Proteomes" id="UP000606786">
    <property type="component" value="Unassembled WGS sequence"/>
</dbReference>
<accession>W8BGK8</accession>
<evidence type="ECO:0000313" key="11">
    <source>
        <dbReference type="Proteomes" id="UP000606786"/>
    </source>
</evidence>
<evidence type="ECO:0000313" key="9">
    <source>
        <dbReference type="EMBL" id="CAD7002851.1"/>
    </source>
</evidence>
<evidence type="ECO:0000256" key="4">
    <source>
        <dbReference type="ARBA" id="ARBA00022792"/>
    </source>
</evidence>
<evidence type="ECO:0000256" key="6">
    <source>
        <dbReference type="ARBA" id="ARBA00023128"/>
    </source>
</evidence>
<keyword evidence="3" id="KW-0812">Transmembrane</keyword>